<feature type="transmembrane region" description="Helical" evidence="1">
    <location>
        <begin position="6"/>
        <end position="28"/>
    </location>
</feature>
<evidence type="ECO:0000256" key="1">
    <source>
        <dbReference type="SAM" id="Phobius"/>
    </source>
</evidence>
<dbReference type="OrthoDB" id="2585655at2759"/>
<protein>
    <submittedName>
        <fullName evidence="2">Uncharacterized protein</fullName>
    </submittedName>
</protein>
<proteinExistence type="predicted"/>
<feature type="transmembrane region" description="Helical" evidence="1">
    <location>
        <begin position="69"/>
        <end position="90"/>
    </location>
</feature>
<name>A0A0L0ND41_TOLOC</name>
<evidence type="ECO:0000313" key="3">
    <source>
        <dbReference type="Proteomes" id="UP000036947"/>
    </source>
</evidence>
<keyword evidence="3" id="KW-1185">Reference proteome</keyword>
<organism evidence="2 3">
    <name type="scientific">Tolypocladium ophioglossoides (strain CBS 100239)</name>
    <name type="common">Snaketongue truffleclub</name>
    <name type="synonym">Elaphocordyceps ophioglossoides</name>
    <dbReference type="NCBI Taxonomy" id="1163406"/>
    <lineage>
        <taxon>Eukaryota</taxon>
        <taxon>Fungi</taxon>
        <taxon>Dikarya</taxon>
        <taxon>Ascomycota</taxon>
        <taxon>Pezizomycotina</taxon>
        <taxon>Sordariomycetes</taxon>
        <taxon>Hypocreomycetidae</taxon>
        <taxon>Hypocreales</taxon>
        <taxon>Ophiocordycipitaceae</taxon>
        <taxon>Tolypocladium</taxon>
    </lineage>
</organism>
<comment type="caution">
    <text evidence="2">The sequence shown here is derived from an EMBL/GenBank/DDBJ whole genome shotgun (WGS) entry which is preliminary data.</text>
</comment>
<dbReference type="STRING" id="1163406.A0A0L0ND41"/>
<gene>
    <name evidence="2" type="ORF">TOPH_03402</name>
</gene>
<keyword evidence="1" id="KW-0812">Transmembrane</keyword>
<reference evidence="2 3" key="1">
    <citation type="journal article" date="2015" name="BMC Genomics">
        <title>The genome of the truffle-parasite Tolypocladium ophioglossoides and the evolution of antifungal peptaibiotics.</title>
        <authorList>
            <person name="Quandt C.A."/>
            <person name="Bushley K.E."/>
            <person name="Spatafora J.W."/>
        </authorList>
    </citation>
    <scope>NUCLEOTIDE SEQUENCE [LARGE SCALE GENOMIC DNA]</scope>
    <source>
        <strain evidence="2 3">CBS 100239</strain>
    </source>
</reference>
<evidence type="ECO:0000313" key="2">
    <source>
        <dbReference type="EMBL" id="KND92067.1"/>
    </source>
</evidence>
<feature type="transmembrane region" description="Helical" evidence="1">
    <location>
        <begin position="150"/>
        <end position="171"/>
    </location>
</feature>
<accession>A0A0L0ND41</accession>
<dbReference type="EMBL" id="LFRF01000007">
    <property type="protein sequence ID" value="KND92067.1"/>
    <property type="molecule type" value="Genomic_DNA"/>
</dbReference>
<dbReference type="AlphaFoldDB" id="A0A0L0ND41"/>
<sequence length="197" mass="22207">MSRCELGTVGSTGLAIANGADFILYFFLASETRYVLDTQRLAHLVLIQRLFAFRRIHPKLLTWFDFVSPLTLILRACAAIPAAAYAMIFLRGSIMTMRRSRKDSPRIGLQDIGIIIGTLVGERVASRSAALPQKWMLLPERRGKAPLPGFRLWLSYIAYVLTVCGVAIFFVQIDGRLIRGMLPPWLERTSRPRATRL</sequence>
<dbReference type="Proteomes" id="UP000036947">
    <property type="component" value="Unassembled WGS sequence"/>
</dbReference>
<keyword evidence="1" id="KW-0472">Membrane</keyword>
<keyword evidence="1" id="KW-1133">Transmembrane helix</keyword>